<proteinExistence type="predicted"/>
<evidence type="ECO:0000313" key="1">
    <source>
        <dbReference type="EMBL" id="MBX53193.1"/>
    </source>
</evidence>
<sequence length="19" mass="2520">MWKAQFYSFYFRFPKISSW</sequence>
<organism evidence="1">
    <name type="scientific">Rhizophora mucronata</name>
    <name type="common">Asiatic mangrove</name>
    <dbReference type="NCBI Taxonomy" id="61149"/>
    <lineage>
        <taxon>Eukaryota</taxon>
        <taxon>Viridiplantae</taxon>
        <taxon>Streptophyta</taxon>
        <taxon>Embryophyta</taxon>
        <taxon>Tracheophyta</taxon>
        <taxon>Spermatophyta</taxon>
        <taxon>Magnoliopsida</taxon>
        <taxon>eudicotyledons</taxon>
        <taxon>Gunneridae</taxon>
        <taxon>Pentapetalae</taxon>
        <taxon>rosids</taxon>
        <taxon>fabids</taxon>
        <taxon>Malpighiales</taxon>
        <taxon>Rhizophoraceae</taxon>
        <taxon>Rhizophora</taxon>
    </lineage>
</organism>
<accession>A0A2P2PEN8</accession>
<reference evidence="1" key="1">
    <citation type="submission" date="2018-02" db="EMBL/GenBank/DDBJ databases">
        <title>Rhizophora mucronata_Transcriptome.</title>
        <authorList>
            <person name="Meera S.P."/>
            <person name="Sreeshan A."/>
            <person name="Augustine A."/>
        </authorList>
    </citation>
    <scope>NUCLEOTIDE SEQUENCE</scope>
    <source>
        <tissue evidence="1">Leaf</tissue>
    </source>
</reference>
<protein>
    <submittedName>
        <fullName evidence="1">Uncharacterized protein</fullName>
    </submittedName>
</protein>
<dbReference type="AlphaFoldDB" id="A0A2P2PEN8"/>
<dbReference type="EMBL" id="GGEC01072709">
    <property type="protein sequence ID" value="MBX53193.1"/>
    <property type="molecule type" value="Transcribed_RNA"/>
</dbReference>
<name>A0A2P2PEN8_RHIMU</name>